<name>A0ABW0MGC6_9BURK</name>
<keyword evidence="2" id="KW-1185">Reference proteome</keyword>
<organism evidence="1 2">
    <name type="scientific">Paraherbaspirillum soli</name>
    <dbReference type="NCBI Taxonomy" id="631222"/>
    <lineage>
        <taxon>Bacteria</taxon>
        <taxon>Pseudomonadati</taxon>
        <taxon>Pseudomonadota</taxon>
        <taxon>Betaproteobacteria</taxon>
        <taxon>Burkholderiales</taxon>
        <taxon>Oxalobacteraceae</taxon>
        <taxon>Paraherbaspirillum</taxon>
    </lineage>
</organism>
<dbReference type="RefSeq" id="WP_378999846.1">
    <property type="nucleotide sequence ID" value="NZ_JBHSMT010000029.1"/>
</dbReference>
<proteinExistence type="predicted"/>
<dbReference type="Proteomes" id="UP001596045">
    <property type="component" value="Unassembled WGS sequence"/>
</dbReference>
<evidence type="ECO:0000313" key="1">
    <source>
        <dbReference type="EMBL" id="MFC5476032.1"/>
    </source>
</evidence>
<accession>A0ABW0MGC6</accession>
<reference evidence="2" key="1">
    <citation type="journal article" date="2019" name="Int. J. Syst. Evol. Microbiol.">
        <title>The Global Catalogue of Microorganisms (GCM) 10K type strain sequencing project: providing services to taxonomists for standard genome sequencing and annotation.</title>
        <authorList>
            <consortium name="The Broad Institute Genomics Platform"/>
            <consortium name="The Broad Institute Genome Sequencing Center for Infectious Disease"/>
            <person name="Wu L."/>
            <person name="Ma J."/>
        </authorList>
    </citation>
    <scope>NUCLEOTIDE SEQUENCE [LARGE SCALE GENOMIC DNA]</scope>
    <source>
        <strain evidence="2">JCM 17066</strain>
    </source>
</reference>
<evidence type="ECO:0000313" key="2">
    <source>
        <dbReference type="Proteomes" id="UP001596045"/>
    </source>
</evidence>
<comment type="caution">
    <text evidence="1">The sequence shown here is derived from an EMBL/GenBank/DDBJ whole genome shotgun (WGS) entry which is preliminary data.</text>
</comment>
<gene>
    <name evidence="1" type="ORF">ACFPM8_18885</name>
</gene>
<sequence>MPWEYSQRTGRPRRSAITAAALAAFLLIGVASLALARERPPSREAIRMISEIRTVGAAKVLARLHQSGTRHGWDWVVEQAATGNQEWLTVIYHLRDATDAGDTQALNVALAYALPKNPAGVLKLLGSDFPVEKICRTPFSEPDAVTLKQYVDKAQQALRGETSEKLLFNRDKCLAQLNVT</sequence>
<protein>
    <submittedName>
        <fullName evidence="1">Uncharacterized protein</fullName>
    </submittedName>
</protein>
<dbReference type="EMBL" id="JBHSMT010000029">
    <property type="protein sequence ID" value="MFC5476032.1"/>
    <property type="molecule type" value="Genomic_DNA"/>
</dbReference>